<dbReference type="Gene3D" id="2.30.29.30">
    <property type="entry name" value="Pleckstrin-homology domain (PH domain)/Phosphotyrosine-binding domain (PTB)"/>
    <property type="match status" value="1"/>
</dbReference>
<evidence type="ECO:0000256" key="7">
    <source>
        <dbReference type="ARBA" id="ARBA00022999"/>
    </source>
</evidence>
<dbReference type="Gene3D" id="2.60.40.1110">
    <property type="match status" value="1"/>
</dbReference>
<evidence type="ECO:0000256" key="9">
    <source>
        <dbReference type="SAM" id="MobiDB-lite"/>
    </source>
</evidence>
<evidence type="ECO:0000256" key="1">
    <source>
        <dbReference type="ARBA" id="ARBA00004282"/>
    </source>
</evidence>
<feature type="compositionally biased region" description="Basic and acidic residues" evidence="9">
    <location>
        <begin position="644"/>
        <end position="658"/>
    </location>
</feature>
<dbReference type="SUPFAM" id="SSF49562">
    <property type="entry name" value="C2 domain (Calcium/lipid-binding domain, CaLB)"/>
    <property type="match status" value="1"/>
</dbReference>
<dbReference type="Pfam" id="PF10409">
    <property type="entry name" value="PTEN_C2"/>
    <property type="match status" value="1"/>
</dbReference>
<dbReference type="Gene3D" id="3.30.505.10">
    <property type="entry name" value="SH2 domain"/>
    <property type="match status" value="1"/>
</dbReference>
<dbReference type="InterPro" id="IPR014020">
    <property type="entry name" value="Tensin_C2-dom"/>
</dbReference>
<feature type="region of interest" description="Disordered" evidence="9">
    <location>
        <begin position="466"/>
        <end position="559"/>
    </location>
</feature>
<feature type="region of interest" description="Disordered" evidence="9">
    <location>
        <begin position="930"/>
        <end position="1012"/>
    </location>
</feature>
<evidence type="ECO:0000256" key="8">
    <source>
        <dbReference type="PROSITE-ProRule" id="PRU00191"/>
    </source>
</evidence>
<feature type="domain" description="C2 tensin-type" evidence="12">
    <location>
        <begin position="289"/>
        <end position="421"/>
    </location>
</feature>
<dbReference type="InterPro" id="IPR000242">
    <property type="entry name" value="PTP_cat"/>
</dbReference>
<evidence type="ECO:0000259" key="12">
    <source>
        <dbReference type="PROSITE" id="PS51182"/>
    </source>
</evidence>
<dbReference type="InterPro" id="IPR029021">
    <property type="entry name" value="Prot-tyrosine_phosphatase-like"/>
</dbReference>
<evidence type="ECO:0000313" key="13">
    <source>
        <dbReference type="EMBL" id="ADY40296.1"/>
    </source>
</evidence>
<dbReference type="InterPro" id="IPR011993">
    <property type="entry name" value="PH-like_dom_sf"/>
</dbReference>
<feature type="compositionally biased region" description="Low complexity" evidence="9">
    <location>
        <begin position="737"/>
        <end position="750"/>
    </location>
</feature>
<feature type="domain" description="Phosphatase tensin-type" evidence="11">
    <location>
        <begin position="124"/>
        <end position="295"/>
    </location>
</feature>
<feature type="domain" description="SH2" evidence="10">
    <location>
        <begin position="1155"/>
        <end position="1259"/>
    </location>
</feature>
<feature type="compositionally biased region" description="Polar residues" evidence="9">
    <location>
        <begin position="987"/>
        <end position="1002"/>
    </location>
</feature>
<reference evidence="13" key="1">
    <citation type="journal article" date="2011" name="Genome Res.">
        <title>Deep small RNA sequencing from the nematode Ascaris reveals conservation, functional diversification, and novel developmental profiles.</title>
        <authorList>
            <person name="Wang J."/>
            <person name="Czech B."/>
            <person name="Crunk A."/>
            <person name="Wallace A."/>
            <person name="Mitreva M."/>
            <person name="Hannon G.J."/>
            <person name="Davis R.E."/>
        </authorList>
    </citation>
    <scope>NUCLEOTIDE SEQUENCE</scope>
</reference>
<dbReference type="InterPro" id="IPR013625">
    <property type="entry name" value="PTB"/>
</dbReference>
<feature type="region of interest" description="Disordered" evidence="9">
    <location>
        <begin position="15"/>
        <end position="44"/>
    </location>
</feature>
<dbReference type="Pfam" id="PF00102">
    <property type="entry name" value="Y_phosphatase"/>
    <property type="match status" value="1"/>
</dbReference>
<dbReference type="Gene3D" id="3.90.190.10">
    <property type="entry name" value="Protein tyrosine phosphatase superfamily"/>
    <property type="match status" value="1"/>
</dbReference>
<dbReference type="InterPro" id="IPR029023">
    <property type="entry name" value="Tensin_phosphatase"/>
</dbReference>
<organism evidence="13">
    <name type="scientific">Ascaris suum</name>
    <name type="common">Pig roundworm</name>
    <name type="synonym">Ascaris lumbricoides</name>
    <dbReference type="NCBI Taxonomy" id="6253"/>
    <lineage>
        <taxon>Eukaryota</taxon>
        <taxon>Metazoa</taxon>
        <taxon>Ecdysozoa</taxon>
        <taxon>Nematoda</taxon>
        <taxon>Chromadorea</taxon>
        <taxon>Rhabditida</taxon>
        <taxon>Spirurina</taxon>
        <taxon>Ascaridomorpha</taxon>
        <taxon>Ascaridoidea</taxon>
        <taxon>Ascarididae</taxon>
        <taxon>Ascaris</taxon>
    </lineage>
</organism>
<dbReference type="Pfam" id="PF08416">
    <property type="entry name" value="PTB"/>
    <property type="match status" value="1"/>
</dbReference>
<keyword evidence="4" id="KW-0378">Hydrolase</keyword>
<keyword evidence="3" id="KW-0597">Phosphoprotein</keyword>
<accession>F1KQZ2</accession>
<comment type="similarity">
    <text evidence="2">Belongs to the PTEN phosphatase protein family.</text>
</comment>
<dbReference type="PROSITE" id="PS50001">
    <property type="entry name" value="SH2"/>
    <property type="match status" value="1"/>
</dbReference>
<feature type="compositionally biased region" description="Polar residues" evidence="9">
    <location>
        <begin position="669"/>
        <end position="681"/>
    </location>
</feature>
<evidence type="ECO:0000256" key="3">
    <source>
        <dbReference type="ARBA" id="ARBA00022553"/>
    </source>
</evidence>
<dbReference type="CDD" id="cd09927">
    <property type="entry name" value="SH2_Tensin_like"/>
    <property type="match status" value="1"/>
</dbReference>
<feature type="compositionally biased region" description="Basic and acidic residues" evidence="9">
    <location>
        <begin position="505"/>
        <end position="522"/>
    </location>
</feature>
<keyword evidence="7 8" id="KW-0727">SH2 domain</keyword>
<dbReference type="GO" id="GO:0005925">
    <property type="term" value="C:focal adhesion"/>
    <property type="evidence" value="ECO:0007669"/>
    <property type="project" value="TreeGrafter"/>
</dbReference>
<dbReference type="GO" id="GO:0004725">
    <property type="term" value="F:protein tyrosine phosphatase activity"/>
    <property type="evidence" value="ECO:0007669"/>
    <property type="project" value="InterPro"/>
</dbReference>
<dbReference type="SMART" id="SM01326">
    <property type="entry name" value="PTEN_C2"/>
    <property type="match status" value="1"/>
</dbReference>
<feature type="region of interest" description="Disordered" evidence="9">
    <location>
        <begin position="737"/>
        <end position="800"/>
    </location>
</feature>
<proteinExistence type="evidence at transcript level"/>
<dbReference type="SMART" id="SM00462">
    <property type="entry name" value="PTB"/>
    <property type="match status" value="1"/>
</dbReference>
<dbReference type="InterPro" id="IPR033929">
    <property type="entry name" value="Tensin_PTB"/>
</dbReference>
<dbReference type="SMART" id="SM00252">
    <property type="entry name" value="SH2"/>
    <property type="match status" value="1"/>
</dbReference>
<keyword evidence="5" id="KW-0904">Protein phosphatase</keyword>
<name>F1KQZ2_ASCSU</name>
<dbReference type="InterPro" id="IPR035892">
    <property type="entry name" value="C2_domain_sf"/>
</dbReference>
<dbReference type="InterPro" id="IPR000980">
    <property type="entry name" value="SH2"/>
</dbReference>
<dbReference type="PANTHER" id="PTHR45734">
    <property type="entry name" value="TENSIN"/>
    <property type="match status" value="1"/>
</dbReference>
<feature type="compositionally biased region" description="Basic and acidic residues" evidence="9">
    <location>
        <begin position="15"/>
        <end position="27"/>
    </location>
</feature>
<dbReference type="PROSITE" id="PS51182">
    <property type="entry name" value="C2_TENSIN"/>
    <property type="match status" value="1"/>
</dbReference>
<evidence type="ECO:0000259" key="10">
    <source>
        <dbReference type="PROSITE" id="PS50001"/>
    </source>
</evidence>
<dbReference type="InterPro" id="IPR051484">
    <property type="entry name" value="Tensin_PTEN_phosphatase"/>
</dbReference>
<evidence type="ECO:0000259" key="11">
    <source>
        <dbReference type="PROSITE" id="PS51181"/>
    </source>
</evidence>
<comment type="subcellular location">
    <subcellularLocation>
        <location evidence="1">Cell junction</location>
    </subcellularLocation>
</comment>
<dbReference type="PANTHER" id="PTHR45734:SF10">
    <property type="entry name" value="BLISTERY, ISOFORM A"/>
    <property type="match status" value="1"/>
</dbReference>
<dbReference type="InterPro" id="IPR035012">
    <property type="entry name" value="Tensin-like_SH2"/>
</dbReference>
<dbReference type="Pfam" id="PF00017">
    <property type="entry name" value="SH2"/>
    <property type="match status" value="1"/>
</dbReference>
<dbReference type="SUPFAM" id="SSF50729">
    <property type="entry name" value="PH domain-like"/>
    <property type="match status" value="1"/>
</dbReference>
<dbReference type="CDD" id="cd01213">
    <property type="entry name" value="PTB_tensin"/>
    <property type="match status" value="1"/>
</dbReference>
<protein>
    <submittedName>
        <fullName evidence="13">Tensin</fullName>
    </submittedName>
</protein>
<dbReference type="PROSITE" id="PS51181">
    <property type="entry name" value="PPASE_TENSIN"/>
    <property type="match status" value="1"/>
</dbReference>
<evidence type="ECO:0000256" key="6">
    <source>
        <dbReference type="ARBA" id="ARBA00022949"/>
    </source>
</evidence>
<evidence type="ECO:0000256" key="4">
    <source>
        <dbReference type="ARBA" id="ARBA00022801"/>
    </source>
</evidence>
<feature type="compositionally biased region" description="Basic and acidic residues" evidence="9">
    <location>
        <begin position="930"/>
        <end position="945"/>
    </location>
</feature>
<dbReference type="SUPFAM" id="SSF55550">
    <property type="entry name" value="SH2 domain"/>
    <property type="match status" value="1"/>
</dbReference>
<feature type="compositionally biased region" description="Basic and acidic residues" evidence="9">
    <location>
        <begin position="776"/>
        <end position="793"/>
    </location>
</feature>
<sequence length="1424" mass="160576">MSVLKRVKFEVPADDEVPKGRVKDRDTQQPLSNRRNGPPSLPFIRRTQTYMPRSDRRVVARPRVPYRSTSMCLGTASINWPHRYNTVASRQVTGVFDVDIGRRKKNRALPEGAQQLDLLHCAAASTRNTQLSMQLTYITDRIVAALFPSDGTDAQYRTGLKDATVLLRRNHPERYKVFNVSKKRSDLGRLHPVVELGWPQELAPPLDRLCSICKMFENWLAANKENVVVVHCKGGCSRAAIVVAAYMHYISICSSDESVADRFAMQRFSERFLGVDGQPSHKRYVNYFASLLSGRTKISPSTIYFHQIALCNFSPRNVLFKIYERMQPVHTTQLTQIRERTVFDLDGLPVRGDILVKCFQRTASSERSPFFRCQFNTCTFDLSKRDGPTFILRFHKDELDDIFNDTNIDSRAVIEFIFLIDAPSSSIRRSIADCSRADSYENFEKEEEDRSGSLVGDVIAPEYAEIHRPADSTDSGIGSDLANTAKDKGGMPPVPPPKPRLSVDASKKESESDDARRVDHATLARSHSALPATVRPAPTSRSASPMDGRSTPCIEPDLVGKDRYDPASKCFSYVPARALNEHFTTPRKPMQWQRVDEPSALDTPPLPSEIASVPVVSTDLVRRPETPKWDDEIDKIATEYTKNQRTETMERDVRKESTRANGPLPSVANARTTSANEFTSQVEEKPLVVEQAKRATKRRKTKYGSYRTLNDDAYNSDMDDLCDPEFYLTYSVPQSTDGDVTGSDSGGVQSATHFTDAGSIRRPASAMSRPTSKSVELPRKPLKEISQRDRTSIDEAISAPKPATSLSELARERDLFRSRNCRSATSAPIYRESRGSRIYDDRYDSLTDAENADDWLKYQLKKLKTKRENNPEVLRRKRQEKMLLEELKHANDDRQLARGRDERNYSVEGYGQRSDPLIEYRLEEERLRNTRSPYPERREREESFAPRRVMPPKSTDFVRHKPPTPPPRARSRSPPASPFPRRSFTRTPAQESAYQQERNNLSKGEDSELINDADNGEFSHLRNIVQFQDRNIHTEGPSANSARSILKRRDMSNDNSSPLMSRRGITPVEEWSTMPINRAPTPSFPVRRETPLPYHPLLFNGASDAMPTGNTLNYRSASPRSLYYAQSRRTSMTSLEPGDIIHHHPVFVKDTSKYWYKPTISREEAINMLRDKPPGTFVVRDSNSFPGAFGLALKVATPPPGIHSGDGTELVRHFLIEPSPKGVKLKGCNNEPIFGTLSALVYQHSITPLALPTKLLLPDYDPASTPEHISAAQALLQQGAACNVTYIASLDTESLTGPEAVRRCIGDALELYNKKMVHPVSVHFKVSSQGVTVTDNTRRLFFRRHYPVQSVTFAGIDPADRRWDNSCISEGLTSYVKSARMFAFVARKIGSRTDNACHVFAELEPEQPASAVVNFITKVMMGRK</sequence>
<dbReference type="SUPFAM" id="SSF52799">
    <property type="entry name" value="(Phosphotyrosine protein) phosphatases II"/>
    <property type="match status" value="1"/>
</dbReference>
<feature type="region of interest" description="Disordered" evidence="9">
    <location>
        <begin position="644"/>
        <end position="682"/>
    </location>
</feature>
<dbReference type="InterPro" id="IPR006020">
    <property type="entry name" value="PTB/PI_dom"/>
</dbReference>
<evidence type="ECO:0000256" key="2">
    <source>
        <dbReference type="ARBA" id="ARBA00007881"/>
    </source>
</evidence>
<dbReference type="EMBL" id="JI164441">
    <property type="protein sequence ID" value="ADY40296.1"/>
    <property type="molecule type" value="mRNA"/>
</dbReference>
<keyword evidence="6" id="KW-0965">Cell junction</keyword>
<dbReference type="InterPro" id="IPR036860">
    <property type="entry name" value="SH2_dom_sf"/>
</dbReference>
<evidence type="ECO:0000256" key="5">
    <source>
        <dbReference type="ARBA" id="ARBA00022912"/>
    </source>
</evidence>